<evidence type="ECO:0000313" key="1">
    <source>
        <dbReference type="EMBL" id="KAK7402804.1"/>
    </source>
</evidence>
<keyword evidence="2" id="KW-1185">Reference proteome</keyword>
<sequence>MSLRERYSVQSHCLKVSGREQGKCNQREPSMGKVEWVQPEEVENTLVNILKSVQSAVVASSTSQGPWETSDPPTLALVGFDLHLEFRMLSTRYPRLLIECFSSWVDLQEVVKDVSTDLENRAPGMRDTLIAFGFRNGALAIIPQTTAHSSGTDTVRMIALLINTLAFPCDENLEIMLSPRRNGPDKD</sequence>
<dbReference type="Proteomes" id="UP001498476">
    <property type="component" value="Unassembled WGS sequence"/>
</dbReference>
<reference evidence="1 2" key="1">
    <citation type="journal article" date="2025" name="Microbiol. Resour. Announc.">
        <title>Draft genome sequences for Neonectria magnoliae and Neonectria punicea, canker pathogens of Liriodendron tulipifera and Acer saccharum in West Virginia.</title>
        <authorList>
            <person name="Petronek H.M."/>
            <person name="Kasson M.T."/>
            <person name="Metheny A.M."/>
            <person name="Stauder C.M."/>
            <person name="Lovett B."/>
            <person name="Lynch S.C."/>
            <person name="Garnas J.R."/>
            <person name="Kasson L.R."/>
            <person name="Stajich J.E."/>
        </authorList>
    </citation>
    <scope>NUCLEOTIDE SEQUENCE [LARGE SCALE GENOMIC DNA]</scope>
    <source>
        <strain evidence="1 2">NRRL 64653</strain>
    </source>
</reference>
<protein>
    <submittedName>
        <fullName evidence="1">Uncharacterized protein</fullName>
    </submittedName>
</protein>
<gene>
    <name evidence="1" type="ORF">QQX98_011432</name>
</gene>
<accession>A0ABR1GLS1</accession>
<dbReference type="EMBL" id="JAZAVJ010000280">
    <property type="protein sequence ID" value="KAK7402804.1"/>
    <property type="molecule type" value="Genomic_DNA"/>
</dbReference>
<evidence type="ECO:0000313" key="2">
    <source>
        <dbReference type="Proteomes" id="UP001498476"/>
    </source>
</evidence>
<proteinExistence type="predicted"/>
<comment type="caution">
    <text evidence="1">The sequence shown here is derived from an EMBL/GenBank/DDBJ whole genome shotgun (WGS) entry which is preliminary data.</text>
</comment>
<name>A0ABR1GLS1_9HYPO</name>
<organism evidence="1 2">
    <name type="scientific">Neonectria punicea</name>
    <dbReference type="NCBI Taxonomy" id="979145"/>
    <lineage>
        <taxon>Eukaryota</taxon>
        <taxon>Fungi</taxon>
        <taxon>Dikarya</taxon>
        <taxon>Ascomycota</taxon>
        <taxon>Pezizomycotina</taxon>
        <taxon>Sordariomycetes</taxon>
        <taxon>Hypocreomycetidae</taxon>
        <taxon>Hypocreales</taxon>
        <taxon>Nectriaceae</taxon>
        <taxon>Neonectria</taxon>
    </lineage>
</organism>